<name>A0A2A2K820_9BILA</name>
<proteinExistence type="predicted"/>
<evidence type="ECO:0000256" key="1">
    <source>
        <dbReference type="SAM" id="Coils"/>
    </source>
</evidence>
<keyword evidence="5" id="KW-1185">Reference proteome</keyword>
<dbReference type="Pfam" id="PF00169">
    <property type="entry name" value="PH"/>
    <property type="match status" value="1"/>
</dbReference>
<dbReference type="Proteomes" id="UP000218231">
    <property type="component" value="Unassembled WGS sequence"/>
</dbReference>
<dbReference type="FunFam" id="2.30.29.30:FF:000558">
    <property type="entry name" value="TBC (Tre-2/Bub2/Cdc16) domain family"/>
    <property type="match status" value="1"/>
</dbReference>
<reference evidence="4 5" key="1">
    <citation type="journal article" date="2017" name="Curr. Biol.">
        <title>Genome architecture and evolution of a unichromosomal asexual nematode.</title>
        <authorList>
            <person name="Fradin H."/>
            <person name="Zegar C."/>
            <person name="Gutwein M."/>
            <person name="Lucas J."/>
            <person name="Kovtun M."/>
            <person name="Corcoran D."/>
            <person name="Baugh L.R."/>
            <person name="Kiontke K."/>
            <person name="Gunsalus K."/>
            <person name="Fitch D.H."/>
            <person name="Piano F."/>
        </authorList>
    </citation>
    <scope>NUCLEOTIDE SEQUENCE [LARGE SCALE GENOMIC DNA]</scope>
    <source>
        <strain evidence="4">PF1309</strain>
    </source>
</reference>
<dbReference type="Gene3D" id="2.30.29.30">
    <property type="entry name" value="Pleckstrin-homology domain (PH domain)/Phosphotyrosine-binding domain (PTB)"/>
    <property type="match status" value="1"/>
</dbReference>
<dbReference type="AlphaFoldDB" id="A0A2A2K820"/>
<protein>
    <recommendedName>
        <fullName evidence="3">PH domain-containing protein</fullName>
    </recommendedName>
</protein>
<dbReference type="PROSITE" id="PS50003">
    <property type="entry name" value="PH_DOMAIN"/>
    <property type="match status" value="1"/>
</dbReference>
<feature type="coiled-coil region" evidence="1">
    <location>
        <begin position="475"/>
        <end position="516"/>
    </location>
</feature>
<dbReference type="InterPro" id="IPR011993">
    <property type="entry name" value="PH-like_dom_sf"/>
</dbReference>
<dbReference type="EMBL" id="LIAE01009352">
    <property type="protein sequence ID" value="PAV70136.1"/>
    <property type="molecule type" value="Genomic_DNA"/>
</dbReference>
<keyword evidence="1" id="KW-0175">Coiled coil</keyword>
<gene>
    <name evidence="4" type="ORF">WR25_24064</name>
</gene>
<comment type="caution">
    <text evidence="4">The sequence shown here is derived from an EMBL/GenBank/DDBJ whole genome shotgun (WGS) entry which is preliminary data.</text>
</comment>
<sequence>MSGPEESSGVSEKSSETGLNSIQGAISPKFSHSAVIMSGYLHKLETRAISLLSRRRYWFAVAEMSPYLYWFKDRDDVQFVGRLCLTGAAFTYDPKEKGRFEIHVNSDVYVLECASDKLRDEWLRALQETRKRSWQQIEDERNQMLLLPDRMPSTSGTMNNVLIEERTVVQPQKQEQPLSPPSQQSTINDYVGLPVEESPVNVERRPSSSKTETTSTPRIPIHQSDTISEELAESASSTFYLSLDGQLNDKSMEMPKEIVSPEQIVEKIAEKTSEGLEKPKRAFSTARKSIRDVLSRDRDKECDECKKRSTAVTSATLDAESRCIELEDRVNTMEEAMGALKRGLLTAQKQVETLKHLSSLSADEDMKEFMLEKEKQITDLQMANNEQNRRIHKLEEENRELEAKNTDLQNNVDAFRDSIRSKEAVIMKFVESQQLREGQIVSDVEVPEGILIDIEAVGCDDAARRVFDEANVTDVNEMKDLVEAYKSQNTFLNHEVVELNSRLHVLERIREEYRSRVFEADAMYYKLKSRYLMVLNHFKSPEKPGKIMEPGVLKELLEDANRTIKQNEENSSSSDSLGFYLKNRNRKKDFLETAAEYMHKANEIVHPNKLEQSEGYMRWLESWDSFLVNWVDRELVYSDGLKNLVRTGVPPAYRTRVWKSLVRLSVKDKQSELGNGYYQCMLKKATSKKEEGVYDSAIKQVKIRKILISRKTLIFKFTKNLNFKIVERKLKRFEQNVKKNKRTLNFLKNIINKKS</sequence>
<dbReference type="OrthoDB" id="294251at2759"/>
<evidence type="ECO:0000256" key="2">
    <source>
        <dbReference type="SAM" id="MobiDB-lite"/>
    </source>
</evidence>
<dbReference type="SMART" id="SM00233">
    <property type="entry name" value="PH"/>
    <property type="match status" value="1"/>
</dbReference>
<feature type="coiled-coil region" evidence="1">
    <location>
        <begin position="370"/>
        <end position="418"/>
    </location>
</feature>
<feature type="compositionally biased region" description="Low complexity" evidence="2">
    <location>
        <begin position="208"/>
        <end position="218"/>
    </location>
</feature>
<feature type="coiled-coil region" evidence="1">
    <location>
        <begin position="723"/>
        <end position="750"/>
    </location>
</feature>
<evidence type="ECO:0000313" key="5">
    <source>
        <dbReference type="Proteomes" id="UP000218231"/>
    </source>
</evidence>
<evidence type="ECO:0000313" key="4">
    <source>
        <dbReference type="EMBL" id="PAV70136.1"/>
    </source>
</evidence>
<dbReference type="Gene3D" id="1.10.10.750">
    <property type="entry name" value="Ypt/Rab-GAP domain of gyp1p, domain 1"/>
    <property type="match status" value="1"/>
</dbReference>
<feature type="domain" description="PH" evidence="3">
    <location>
        <begin position="34"/>
        <end position="131"/>
    </location>
</feature>
<organism evidence="4 5">
    <name type="scientific">Diploscapter pachys</name>
    <dbReference type="NCBI Taxonomy" id="2018661"/>
    <lineage>
        <taxon>Eukaryota</taxon>
        <taxon>Metazoa</taxon>
        <taxon>Ecdysozoa</taxon>
        <taxon>Nematoda</taxon>
        <taxon>Chromadorea</taxon>
        <taxon>Rhabditida</taxon>
        <taxon>Rhabditina</taxon>
        <taxon>Rhabditomorpha</taxon>
        <taxon>Rhabditoidea</taxon>
        <taxon>Rhabditidae</taxon>
        <taxon>Diploscapter</taxon>
    </lineage>
</organism>
<feature type="region of interest" description="Disordered" evidence="2">
    <location>
        <begin position="193"/>
        <end position="223"/>
    </location>
</feature>
<evidence type="ECO:0000259" key="3">
    <source>
        <dbReference type="PROSITE" id="PS50003"/>
    </source>
</evidence>
<dbReference type="SUPFAM" id="SSF50729">
    <property type="entry name" value="PH domain-like"/>
    <property type="match status" value="1"/>
</dbReference>
<dbReference type="STRING" id="2018661.A0A2A2K820"/>
<dbReference type="InterPro" id="IPR001849">
    <property type="entry name" value="PH_domain"/>
</dbReference>
<accession>A0A2A2K820</accession>